<name>A0A7W1XRU5_9BACL</name>
<keyword evidence="2" id="KW-1185">Reference proteome</keyword>
<reference evidence="1 2" key="1">
    <citation type="submission" date="2020-07" db="EMBL/GenBank/DDBJ databases">
        <title>Thermoactinomyces phylogeny.</title>
        <authorList>
            <person name="Dunlap C."/>
        </authorList>
    </citation>
    <scope>NUCLEOTIDE SEQUENCE [LARGE SCALE GENOMIC DNA]</scope>
    <source>
        <strain evidence="1 2">AMNI-1</strain>
    </source>
</reference>
<gene>
    <name evidence="1" type="ORF">H2C83_07345</name>
</gene>
<evidence type="ECO:0000313" key="2">
    <source>
        <dbReference type="Proteomes" id="UP000538292"/>
    </source>
</evidence>
<comment type="caution">
    <text evidence="1">The sequence shown here is derived from an EMBL/GenBank/DDBJ whole genome shotgun (WGS) entry which is preliminary data.</text>
</comment>
<dbReference type="Proteomes" id="UP000538292">
    <property type="component" value="Unassembled WGS sequence"/>
</dbReference>
<dbReference type="AlphaFoldDB" id="A0A7W1XRU5"/>
<protein>
    <submittedName>
        <fullName evidence="1">Uncharacterized protein</fullName>
    </submittedName>
</protein>
<sequence length="52" mass="6250">MSEFNDIKVLESKSNEGINLEMIIDCLIEEGWFSINEIKRLNDFRFKIKKRD</sequence>
<evidence type="ECO:0000313" key="1">
    <source>
        <dbReference type="EMBL" id="MBA4602133.1"/>
    </source>
</evidence>
<proteinExistence type="predicted"/>
<dbReference type="EMBL" id="JACEOL010000025">
    <property type="protein sequence ID" value="MBA4602133.1"/>
    <property type="molecule type" value="Genomic_DNA"/>
</dbReference>
<dbReference type="RefSeq" id="WP_181739340.1">
    <property type="nucleotide sequence ID" value="NZ_JACEOL010000025.1"/>
</dbReference>
<accession>A0A7W1XRU5</accession>
<organism evidence="1 2">
    <name type="scientific">Thermoactinomyces mirandus</name>
    <dbReference type="NCBI Taxonomy" id="2756294"/>
    <lineage>
        <taxon>Bacteria</taxon>
        <taxon>Bacillati</taxon>
        <taxon>Bacillota</taxon>
        <taxon>Bacilli</taxon>
        <taxon>Bacillales</taxon>
        <taxon>Thermoactinomycetaceae</taxon>
        <taxon>Thermoactinomyces</taxon>
    </lineage>
</organism>